<feature type="domain" description="Methylmalonyl-CoA mutase alpha/beta chain catalytic" evidence="3">
    <location>
        <begin position="88"/>
        <end position="218"/>
    </location>
</feature>
<reference evidence="5" key="1">
    <citation type="journal article" date="2019" name="Int. J. Syst. Evol. Microbiol.">
        <title>The Global Catalogue of Microorganisms (GCM) 10K type strain sequencing project: providing services to taxonomists for standard genome sequencing and annotation.</title>
        <authorList>
            <consortium name="The Broad Institute Genomics Platform"/>
            <consortium name="The Broad Institute Genome Sequencing Center for Infectious Disease"/>
            <person name="Wu L."/>
            <person name="Ma J."/>
        </authorList>
    </citation>
    <scope>NUCLEOTIDE SEQUENCE [LARGE SCALE GENOMIC DNA]</scope>
    <source>
        <strain evidence="5">JCM 31486</strain>
    </source>
</reference>
<accession>A0ABW3MBB9</accession>
<dbReference type="PANTHER" id="PTHR48101">
    <property type="entry name" value="METHYLMALONYL-COA MUTASE, MITOCHONDRIAL-RELATED"/>
    <property type="match status" value="1"/>
</dbReference>
<dbReference type="InterPro" id="IPR006099">
    <property type="entry name" value="MeMalonylCoA_mutase_a/b_cat"/>
</dbReference>
<evidence type="ECO:0000256" key="2">
    <source>
        <dbReference type="SAM" id="MobiDB-lite"/>
    </source>
</evidence>
<gene>
    <name evidence="4" type="ORF">ACFQ1S_16165</name>
</gene>
<keyword evidence="5" id="KW-1185">Reference proteome</keyword>
<feature type="non-terminal residue" evidence="4">
    <location>
        <position position="568"/>
    </location>
</feature>
<evidence type="ECO:0000259" key="3">
    <source>
        <dbReference type="Pfam" id="PF01642"/>
    </source>
</evidence>
<dbReference type="InterPro" id="IPR016176">
    <property type="entry name" value="Cbl-dep_enz_cat"/>
</dbReference>
<feature type="region of interest" description="Disordered" evidence="2">
    <location>
        <begin position="540"/>
        <end position="568"/>
    </location>
</feature>
<dbReference type="Gene3D" id="3.20.20.240">
    <property type="entry name" value="Methylmalonyl-CoA mutase"/>
    <property type="match status" value="1"/>
</dbReference>
<feature type="domain" description="Methylmalonyl-CoA mutase alpha/beta chain catalytic" evidence="3">
    <location>
        <begin position="238"/>
        <end position="566"/>
    </location>
</feature>
<dbReference type="Proteomes" id="UP001597045">
    <property type="component" value="Unassembled WGS sequence"/>
</dbReference>
<feature type="non-terminal residue" evidence="4">
    <location>
        <position position="1"/>
    </location>
</feature>
<comment type="subunit">
    <text evidence="1">Heterodimer of an alpha and a beta chain.</text>
</comment>
<evidence type="ECO:0000313" key="4">
    <source>
        <dbReference type="EMBL" id="MFD1046970.1"/>
    </source>
</evidence>
<comment type="caution">
    <text evidence="4">The sequence shown here is derived from an EMBL/GenBank/DDBJ whole genome shotgun (WGS) entry which is preliminary data.</text>
</comment>
<dbReference type="EMBL" id="JBHTIS010000869">
    <property type="protein sequence ID" value="MFD1046970.1"/>
    <property type="molecule type" value="Genomic_DNA"/>
</dbReference>
<dbReference type="SUPFAM" id="SSF51703">
    <property type="entry name" value="Cobalamin (vitamin B12)-dependent enzymes"/>
    <property type="match status" value="1"/>
</dbReference>
<proteinExistence type="predicted"/>
<sequence length="568" mass="63598">QEALPRPSEDVDQLVAAAASEVDPESQELLAEWPKVVEDYSGDEMVVRIRDKELRTPLVRETLSGSKVPRVALPRYDDDGEILRFVRKENLPGRFPFTAGVFPFKRDGEDPARMFAGEGDAFRTNRRFKYLSQGSEATRLSTAFDSVTLYGRDPDTPPDVYGKIGTSGVSIASLDDMKALYDGFDLTSPTTSVSMTINGPAPTILAYFLNTAIDQRVDAFRAEHDREPSPEEHAELAAWALANVRGTVQADILKEDQGQNTCIFSTEFSLRMMADIQEWFIQNKVRNFYSVSISGYHIAEAGANPISQLAFTLANGFTYVESYLARGMRIDDFAPNLSFFFSNGMDAEYSVIGRVARRIWAVAMRERYGANERSQKFKYHVQTSGRSLHAQEMSFNDIRTTLQALCALYDNCNSLHTNAYDEAITTPTEASVRRAMAIQLIINKEWGLSKNENPLQGSFIIDELTDLVEEAVLAEFDRLSDRGGVLGAMETGYQRGRIQDESMLYETRKHDGSLPLVGVNTFLPPAGSEEPIEIELARATEDEKESQVARTLDFRTRHRSSAEEALKR</sequence>
<protein>
    <submittedName>
        <fullName evidence="4">Methylmalonyl-CoA mutase family protein</fullName>
    </submittedName>
</protein>
<organism evidence="4 5">
    <name type="scientific">Kibdelosporangium lantanae</name>
    <dbReference type="NCBI Taxonomy" id="1497396"/>
    <lineage>
        <taxon>Bacteria</taxon>
        <taxon>Bacillati</taxon>
        <taxon>Actinomycetota</taxon>
        <taxon>Actinomycetes</taxon>
        <taxon>Pseudonocardiales</taxon>
        <taxon>Pseudonocardiaceae</taxon>
        <taxon>Kibdelosporangium</taxon>
    </lineage>
</organism>
<evidence type="ECO:0000256" key="1">
    <source>
        <dbReference type="ARBA" id="ARBA00011870"/>
    </source>
</evidence>
<dbReference type="Pfam" id="PF01642">
    <property type="entry name" value="MM_CoA_mutase"/>
    <property type="match status" value="2"/>
</dbReference>
<name>A0ABW3MBB9_9PSEU</name>
<evidence type="ECO:0000313" key="5">
    <source>
        <dbReference type="Proteomes" id="UP001597045"/>
    </source>
</evidence>
<dbReference type="PANTHER" id="PTHR48101:SF1">
    <property type="entry name" value="METHYLMALONYL-COA MUTASE, LARGE SUBUNIT"/>
    <property type="match status" value="1"/>
</dbReference>